<dbReference type="InterPro" id="IPR039428">
    <property type="entry name" value="NUOK/Mnh_C1-like"/>
</dbReference>
<keyword evidence="8" id="KW-0560">Oxidoreductase</keyword>
<dbReference type="InterPro" id="IPR001133">
    <property type="entry name" value="NADH_UbQ_OxRdtase_chain4L/K"/>
</dbReference>
<name>A0A9Y1BKM1_9ARCH</name>
<dbReference type="EC" id="1.6.5.9" evidence="8"/>
<dbReference type="GO" id="GO:0042773">
    <property type="term" value="P:ATP synthesis coupled electron transport"/>
    <property type="evidence" value="ECO:0007669"/>
    <property type="project" value="InterPro"/>
</dbReference>
<dbReference type="NCBIfam" id="NF004320">
    <property type="entry name" value="PRK05715.1-2"/>
    <property type="match status" value="1"/>
</dbReference>
<evidence type="ECO:0000256" key="6">
    <source>
        <dbReference type="ARBA" id="ARBA00023136"/>
    </source>
</evidence>
<dbReference type="GO" id="GO:0050136">
    <property type="term" value="F:NADH dehydrogenase (quinone) (non-electrogenic) activity"/>
    <property type="evidence" value="ECO:0007669"/>
    <property type="project" value="UniProtKB-EC"/>
</dbReference>
<organism evidence="8">
    <name type="scientific">Candidatus Heimdallarchaeum aukensis</name>
    <dbReference type="NCBI Taxonomy" id="2876573"/>
    <lineage>
        <taxon>Archaea</taxon>
        <taxon>Promethearchaeati</taxon>
        <taxon>Candidatus Heimdallarchaeota</taxon>
        <taxon>Candidatus Heimdallarchaeia (ex Rinke et al. 2021) (nom. nud.)</taxon>
        <taxon>Candidatus Heimdallarchaeales</taxon>
        <taxon>Candidatus Heimdallarchaeaceae</taxon>
        <taxon>Candidatus Heimdallarchaeum</taxon>
    </lineage>
</organism>
<feature type="transmembrane region" description="Helical" evidence="7">
    <location>
        <begin position="62"/>
        <end position="88"/>
    </location>
</feature>
<dbReference type="Pfam" id="PF00420">
    <property type="entry name" value="Oxidored_q2"/>
    <property type="match status" value="1"/>
</dbReference>
<dbReference type="AlphaFoldDB" id="A0A9Y1BKM1"/>
<dbReference type="GO" id="GO:0030964">
    <property type="term" value="C:NADH dehydrogenase complex"/>
    <property type="evidence" value="ECO:0007669"/>
    <property type="project" value="TreeGrafter"/>
</dbReference>
<evidence type="ECO:0000256" key="3">
    <source>
        <dbReference type="ARBA" id="ARBA00022448"/>
    </source>
</evidence>
<feature type="transmembrane region" description="Helical" evidence="7">
    <location>
        <begin position="6"/>
        <end position="26"/>
    </location>
</feature>
<gene>
    <name evidence="8" type="primary">nuoK</name>
    <name evidence="8" type="ORF">K9W45_12200</name>
</gene>
<dbReference type="Gene3D" id="1.10.287.3510">
    <property type="match status" value="1"/>
</dbReference>
<comment type="similarity">
    <text evidence="2">Belongs to the complex I subunit 4L family.</text>
</comment>
<evidence type="ECO:0000256" key="1">
    <source>
        <dbReference type="ARBA" id="ARBA00004141"/>
    </source>
</evidence>
<proteinExistence type="inferred from homology"/>
<evidence type="ECO:0000256" key="2">
    <source>
        <dbReference type="ARBA" id="ARBA00010519"/>
    </source>
</evidence>
<comment type="subcellular location">
    <subcellularLocation>
        <location evidence="1">Membrane</location>
        <topology evidence="1">Multi-pass membrane protein</topology>
    </subcellularLocation>
</comment>
<dbReference type="EMBL" id="CP084166">
    <property type="protein sequence ID" value="UJG40582.1"/>
    <property type="molecule type" value="Genomic_DNA"/>
</dbReference>
<protein>
    <submittedName>
        <fullName evidence="8">NADH-quinone oxidoreductase subunit NuoK</fullName>
        <ecNumber evidence="8">1.6.5.9</ecNumber>
    </submittedName>
</protein>
<evidence type="ECO:0000313" key="8">
    <source>
        <dbReference type="EMBL" id="UJG40582.1"/>
    </source>
</evidence>
<dbReference type="Proteomes" id="UP001201020">
    <property type="component" value="Chromosome"/>
</dbReference>
<evidence type="ECO:0000256" key="4">
    <source>
        <dbReference type="ARBA" id="ARBA00022692"/>
    </source>
</evidence>
<keyword evidence="4 7" id="KW-0812">Transmembrane</keyword>
<keyword evidence="3" id="KW-0813">Transport</keyword>
<evidence type="ECO:0000256" key="5">
    <source>
        <dbReference type="ARBA" id="ARBA00022989"/>
    </source>
</evidence>
<reference evidence="8" key="1">
    <citation type="journal article" date="2022" name="Nat. Microbiol.">
        <title>Unique mobile elements and scalable gene flow at the prokaryote-eukaryote boundary revealed by circularized Asgard archaea genomes.</title>
        <authorList>
            <person name="Wu F."/>
            <person name="Speth D.R."/>
            <person name="Philosof A."/>
            <person name="Cremiere A."/>
            <person name="Narayanan A."/>
            <person name="Barco R.A."/>
            <person name="Connon S.A."/>
            <person name="Amend J.P."/>
            <person name="Antoshechkin I.A."/>
            <person name="Orphan V.J."/>
        </authorList>
    </citation>
    <scope>NUCLEOTIDE SEQUENCE</scope>
    <source>
        <strain evidence="8">PM71</strain>
    </source>
</reference>
<sequence length="120" mass="13012">MTAVPTEWTVYLSVVILSIGLYGIFTRRSMIRILLGVELILGAATLNFIVFSMSVLNGDVVGHILTLFVIALAAAETIIGLILLIMLYKDVGSIDISLASDVKAEEQDENKLTRGEKEDG</sequence>
<evidence type="ECO:0000256" key="7">
    <source>
        <dbReference type="SAM" id="Phobius"/>
    </source>
</evidence>
<feature type="transmembrane region" description="Helical" evidence="7">
    <location>
        <begin position="33"/>
        <end position="56"/>
    </location>
</feature>
<keyword evidence="6 7" id="KW-0472">Membrane</keyword>
<accession>A0A9Y1BKM1</accession>
<keyword evidence="5 7" id="KW-1133">Transmembrane helix</keyword>
<dbReference type="HAMAP" id="MF_01456">
    <property type="entry name" value="NDH1_NuoK"/>
    <property type="match status" value="1"/>
</dbReference>
<dbReference type="PANTHER" id="PTHR11434:SF16">
    <property type="entry name" value="NADH-UBIQUINONE OXIDOREDUCTASE CHAIN 4L"/>
    <property type="match status" value="1"/>
</dbReference>
<dbReference type="PANTHER" id="PTHR11434">
    <property type="entry name" value="NADH-UBIQUINONE OXIDOREDUCTASE SUBUNIT ND4L"/>
    <property type="match status" value="1"/>
</dbReference>